<dbReference type="EMBL" id="VSSQ01020327">
    <property type="protein sequence ID" value="MPM65095.1"/>
    <property type="molecule type" value="Genomic_DNA"/>
</dbReference>
<organism evidence="2">
    <name type="scientific">bioreactor metagenome</name>
    <dbReference type="NCBI Taxonomy" id="1076179"/>
    <lineage>
        <taxon>unclassified sequences</taxon>
        <taxon>metagenomes</taxon>
        <taxon>ecological metagenomes</taxon>
    </lineage>
</organism>
<dbReference type="InterPro" id="IPR032710">
    <property type="entry name" value="NTF2-like_dom_sf"/>
</dbReference>
<evidence type="ECO:0000256" key="1">
    <source>
        <dbReference type="SAM" id="MobiDB-lite"/>
    </source>
</evidence>
<gene>
    <name evidence="2" type="ORF">SDC9_111987</name>
</gene>
<feature type="region of interest" description="Disordered" evidence="1">
    <location>
        <begin position="135"/>
        <end position="158"/>
    </location>
</feature>
<dbReference type="Gene3D" id="3.10.450.50">
    <property type="match status" value="1"/>
</dbReference>
<accession>A0A645BI88</accession>
<dbReference type="AlphaFoldDB" id="A0A645BI88"/>
<reference evidence="2" key="1">
    <citation type="submission" date="2019-08" db="EMBL/GenBank/DDBJ databases">
        <authorList>
            <person name="Kucharzyk K."/>
            <person name="Murdoch R.W."/>
            <person name="Higgins S."/>
            <person name="Loffler F."/>
        </authorList>
    </citation>
    <scope>NUCLEOTIDE SEQUENCE</scope>
</reference>
<sequence length="158" mass="17169">MQIKTKTFNTISVIVGLLLTAAVWHHMASNPRWAGDNGPGVGKLPREIVAGFMKQAYDDGKGAQAVARYMAPKSVDLAMDAADRKDGAPIKHTIRRVVAEGLNVVVWHCIDDASGPSMETVDFFRTRDGRIVDRARPSSQALPAGKTCDQVSWPKPSK</sequence>
<name>A0A645BI88_9ZZZZ</name>
<comment type="caution">
    <text evidence="2">The sequence shown here is derived from an EMBL/GenBank/DDBJ whole genome shotgun (WGS) entry which is preliminary data.</text>
</comment>
<dbReference type="SUPFAM" id="SSF54427">
    <property type="entry name" value="NTF2-like"/>
    <property type="match status" value="1"/>
</dbReference>
<proteinExistence type="predicted"/>
<protein>
    <recommendedName>
        <fullName evidence="3">Nuclear transport factor 2 family protein</fullName>
    </recommendedName>
</protein>
<evidence type="ECO:0000313" key="2">
    <source>
        <dbReference type="EMBL" id="MPM65095.1"/>
    </source>
</evidence>
<evidence type="ECO:0008006" key="3">
    <source>
        <dbReference type="Google" id="ProtNLM"/>
    </source>
</evidence>